<proteinExistence type="predicted"/>
<dbReference type="Proteomes" id="UP000823775">
    <property type="component" value="Unassembled WGS sequence"/>
</dbReference>
<comment type="caution">
    <text evidence="1">The sequence shown here is derived from an EMBL/GenBank/DDBJ whole genome shotgun (WGS) entry which is preliminary data.</text>
</comment>
<gene>
    <name evidence="1" type="ORF">HAX54_019406</name>
</gene>
<organism evidence="1 2">
    <name type="scientific">Datura stramonium</name>
    <name type="common">Jimsonweed</name>
    <name type="synonym">Common thornapple</name>
    <dbReference type="NCBI Taxonomy" id="4076"/>
    <lineage>
        <taxon>Eukaryota</taxon>
        <taxon>Viridiplantae</taxon>
        <taxon>Streptophyta</taxon>
        <taxon>Embryophyta</taxon>
        <taxon>Tracheophyta</taxon>
        <taxon>Spermatophyta</taxon>
        <taxon>Magnoliopsida</taxon>
        <taxon>eudicotyledons</taxon>
        <taxon>Gunneridae</taxon>
        <taxon>Pentapetalae</taxon>
        <taxon>asterids</taxon>
        <taxon>lamiids</taxon>
        <taxon>Solanales</taxon>
        <taxon>Solanaceae</taxon>
        <taxon>Solanoideae</taxon>
        <taxon>Datureae</taxon>
        <taxon>Datura</taxon>
    </lineage>
</organism>
<dbReference type="EMBL" id="JACEIK010000236">
    <property type="protein sequence ID" value="MCD7453043.1"/>
    <property type="molecule type" value="Genomic_DNA"/>
</dbReference>
<reference evidence="1 2" key="1">
    <citation type="journal article" date="2021" name="BMC Genomics">
        <title>Datura genome reveals duplications of psychoactive alkaloid biosynthetic genes and high mutation rate following tissue culture.</title>
        <authorList>
            <person name="Rajewski A."/>
            <person name="Carter-House D."/>
            <person name="Stajich J."/>
            <person name="Litt A."/>
        </authorList>
    </citation>
    <scope>NUCLEOTIDE SEQUENCE [LARGE SCALE GENOMIC DNA]</scope>
    <source>
        <strain evidence="1">AR-01</strain>
    </source>
</reference>
<name>A0ABS8S2I8_DATST</name>
<keyword evidence="2" id="KW-1185">Reference proteome</keyword>
<evidence type="ECO:0000313" key="1">
    <source>
        <dbReference type="EMBL" id="MCD7453043.1"/>
    </source>
</evidence>
<protein>
    <submittedName>
        <fullName evidence="1">Uncharacterized protein</fullName>
    </submittedName>
</protein>
<sequence length="114" mass="12933">MNGWDLEPNADSTGSRLEMLNYDNTPIIYFDEALENHEVDSSSSFLVVTTRNGKVVHAEPHMIVEKEIHDAKNLLPEFNEAPKEISDEATSEKVNEECKDEAQFPLCKQPIPYP</sequence>
<evidence type="ECO:0000313" key="2">
    <source>
        <dbReference type="Proteomes" id="UP000823775"/>
    </source>
</evidence>
<accession>A0ABS8S2I8</accession>